<proteinExistence type="predicted"/>
<dbReference type="AlphaFoldDB" id="W2K3K6"/>
<dbReference type="Proteomes" id="UP000054423">
    <property type="component" value="Unassembled WGS sequence"/>
</dbReference>
<sequence>MLYLDYLGKVGAENEPIVKTKQCVHGVEEEPGVIASTPERRQKAPDRTLRKPALTIAAGQGTTPARSSSQSTSLQPEELGSAPTAVVDESSGQEQRDLSAEFEAVASDDEHRQRLCPTSPHVLDSDASNNSCEDIPLATLLWRTRREAWPGLVSSWRDAGWLGWRSVDTLQATCQ</sequence>
<feature type="region of interest" description="Disordered" evidence="1">
    <location>
        <begin position="29"/>
        <end position="128"/>
    </location>
</feature>
<name>W2K3K6_PHYNI</name>
<feature type="compositionally biased region" description="Basic and acidic residues" evidence="1">
    <location>
        <begin position="38"/>
        <end position="49"/>
    </location>
</feature>
<reference evidence="2" key="1">
    <citation type="submission" date="2013-11" db="EMBL/GenBank/DDBJ databases">
        <title>The Genome Sequence of Phytophthora parasitica CHvinca01.</title>
        <authorList>
            <consortium name="The Broad Institute Genomics Platform"/>
            <person name="Russ C."/>
            <person name="Tyler B."/>
            <person name="Panabieres F."/>
            <person name="Shan W."/>
            <person name="Tripathy S."/>
            <person name="Grunwald N."/>
            <person name="Machado M."/>
            <person name="Johnson C.S."/>
            <person name="Arredondo F."/>
            <person name="Hong C."/>
            <person name="Coffey M."/>
            <person name="Young S.K."/>
            <person name="Zeng Q."/>
            <person name="Gargeya S."/>
            <person name="Fitzgerald M."/>
            <person name="Abouelleil A."/>
            <person name="Alvarado L."/>
            <person name="Chapman S.B."/>
            <person name="Gainer-Dewar J."/>
            <person name="Goldberg J."/>
            <person name="Griggs A."/>
            <person name="Gujja S."/>
            <person name="Hansen M."/>
            <person name="Howarth C."/>
            <person name="Imamovic A."/>
            <person name="Ireland A."/>
            <person name="Larimer J."/>
            <person name="McCowan C."/>
            <person name="Murphy C."/>
            <person name="Pearson M."/>
            <person name="Poon T.W."/>
            <person name="Priest M."/>
            <person name="Roberts A."/>
            <person name="Saif S."/>
            <person name="Shea T."/>
            <person name="Sykes S."/>
            <person name="Wortman J."/>
            <person name="Nusbaum C."/>
            <person name="Birren B."/>
        </authorList>
    </citation>
    <scope>NUCLEOTIDE SEQUENCE [LARGE SCALE GENOMIC DNA]</scope>
    <source>
        <strain evidence="2">CHvinca01</strain>
    </source>
</reference>
<feature type="compositionally biased region" description="Polar residues" evidence="1">
    <location>
        <begin position="60"/>
        <end position="75"/>
    </location>
</feature>
<dbReference type="VEuPathDB" id="FungiDB:PPTG_05883"/>
<protein>
    <submittedName>
        <fullName evidence="2">Uncharacterized protein</fullName>
    </submittedName>
</protein>
<feature type="non-terminal residue" evidence="2">
    <location>
        <position position="175"/>
    </location>
</feature>
<evidence type="ECO:0000313" key="2">
    <source>
        <dbReference type="EMBL" id="ETL79692.1"/>
    </source>
</evidence>
<dbReference type="EMBL" id="KI682966">
    <property type="protein sequence ID" value="ETL79692.1"/>
    <property type="molecule type" value="Genomic_DNA"/>
</dbReference>
<gene>
    <name evidence="2" type="ORF">L917_19733</name>
</gene>
<evidence type="ECO:0000256" key="1">
    <source>
        <dbReference type="SAM" id="MobiDB-lite"/>
    </source>
</evidence>
<accession>W2K3K6</accession>
<organism evidence="2">
    <name type="scientific">Phytophthora nicotianae</name>
    <name type="common">Potato buckeye rot agent</name>
    <name type="synonym">Phytophthora parasitica</name>
    <dbReference type="NCBI Taxonomy" id="4792"/>
    <lineage>
        <taxon>Eukaryota</taxon>
        <taxon>Sar</taxon>
        <taxon>Stramenopiles</taxon>
        <taxon>Oomycota</taxon>
        <taxon>Peronosporomycetes</taxon>
        <taxon>Peronosporales</taxon>
        <taxon>Peronosporaceae</taxon>
        <taxon>Phytophthora</taxon>
    </lineage>
</organism>